<dbReference type="STRING" id="86630.A0A367IMN6"/>
<protein>
    <recommendedName>
        <fullName evidence="1">Homing endonuclease LAGLIDADG domain-containing protein</fullName>
    </recommendedName>
</protein>
<dbReference type="Pfam" id="PF00961">
    <property type="entry name" value="LAGLIDADG_1"/>
    <property type="match status" value="1"/>
</dbReference>
<proteinExistence type="predicted"/>
<dbReference type="SUPFAM" id="SSF55608">
    <property type="entry name" value="Homing endonucleases"/>
    <property type="match status" value="2"/>
</dbReference>
<feature type="domain" description="Homing endonuclease LAGLIDADG" evidence="1">
    <location>
        <begin position="85"/>
        <end position="172"/>
    </location>
</feature>
<dbReference type="Gene3D" id="3.10.28.10">
    <property type="entry name" value="Homing endonucleases"/>
    <property type="match status" value="2"/>
</dbReference>
<dbReference type="PANTHER" id="PTHR37520:SF1">
    <property type="entry name" value="INTRON-ENCODED DNA ENDONUCLEASE AI2A-RELATED"/>
    <property type="match status" value="1"/>
</dbReference>
<dbReference type="Proteomes" id="UP000252139">
    <property type="component" value="Unassembled WGS sequence"/>
</dbReference>
<evidence type="ECO:0000313" key="2">
    <source>
        <dbReference type="EMBL" id="RCH78934.1"/>
    </source>
</evidence>
<feature type="non-terminal residue" evidence="2">
    <location>
        <position position="250"/>
    </location>
</feature>
<dbReference type="GO" id="GO:0004519">
    <property type="term" value="F:endonuclease activity"/>
    <property type="evidence" value="ECO:0007669"/>
    <property type="project" value="InterPro"/>
</dbReference>
<dbReference type="AlphaFoldDB" id="A0A367IMN6"/>
<organism evidence="2 3">
    <name type="scientific">Rhizopus azygosporus</name>
    <name type="common">Rhizopus microsporus var. azygosporus</name>
    <dbReference type="NCBI Taxonomy" id="86630"/>
    <lineage>
        <taxon>Eukaryota</taxon>
        <taxon>Fungi</taxon>
        <taxon>Fungi incertae sedis</taxon>
        <taxon>Mucoromycota</taxon>
        <taxon>Mucoromycotina</taxon>
        <taxon>Mucoromycetes</taxon>
        <taxon>Mucorales</taxon>
        <taxon>Mucorineae</taxon>
        <taxon>Rhizopodaceae</taxon>
        <taxon>Rhizopus</taxon>
    </lineage>
</organism>
<reference evidence="2 3" key="1">
    <citation type="journal article" date="2018" name="G3 (Bethesda)">
        <title>Phylogenetic and Phylogenomic Definition of Rhizopus Species.</title>
        <authorList>
            <person name="Gryganskyi A.P."/>
            <person name="Golan J."/>
            <person name="Dolatabadi S."/>
            <person name="Mondo S."/>
            <person name="Robb S."/>
            <person name="Idnurm A."/>
            <person name="Muszewska A."/>
            <person name="Steczkiewicz K."/>
            <person name="Masonjones S."/>
            <person name="Liao H.L."/>
            <person name="Gajdeczka M.T."/>
            <person name="Anike F."/>
            <person name="Vuek A."/>
            <person name="Anishchenko I.M."/>
            <person name="Voigt K."/>
            <person name="de Hoog G.S."/>
            <person name="Smith M.E."/>
            <person name="Heitman J."/>
            <person name="Vilgalys R."/>
            <person name="Stajich J.E."/>
        </authorList>
    </citation>
    <scope>NUCLEOTIDE SEQUENCE [LARGE SCALE GENOMIC DNA]</scope>
    <source>
        <strain evidence="2 3">CBS 357.93</strain>
    </source>
</reference>
<dbReference type="PANTHER" id="PTHR37520">
    <property type="entry name" value="INTRON-ENCODED DNA ENDONUCLEASE AI2A-RELATED"/>
    <property type="match status" value="1"/>
</dbReference>
<evidence type="ECO:0000313" key="3">
    <source>
        <dbReference type="Proteomes" id="UP000252139"/>
    </source>
</evidence>
<accession>A0A367IMN6</accession>
<name>A0A367IMN6_RHIAZ</name>
<dbReference type="OrthoDB" id="2222997at2759"/>
<feature type="non-terminal residue" evidence="2">
    <location>
        <position position="1"/>
    </location>
</feature>
<dbReference type="InterPro" id="IPR027434">
    <property type="entry name" value="Homing_endonucl"/>
</dbReference>
<keyword evidence="3" id="KW-1185">Reference proteome</keyword>
<sequence>NGFFGFNWPYWNASSNMHCAICWNSLQLGVITMIISGHQWSLSSQNMTSKTQSAGNQRRYNSSLVGTSETTRTATPFSQTFCQWLAGLIDGDGCLLVSKEGYTSLEITVGLEDLPLLRYIQNKLGGSIKMRSGAKTYRYRLHNRQGIIQLVTCINGYIRHSTRLLQLHHVCQQLNIPIITSESLSVASAWFAGFFDADGTIGFSIKNGIPQLSVRVTNKLLQDVSCYMDIFGGNIYFDSAQNGYYQWSIQ</sequence>
<gene>
    <name evidence="2" type="ORF">CU097_001774</name>
</gene>
<dbReference type="EMBL" id="PJQL01004811">
    <property type="protein sequence ID" value="RCH78934.1"/>
    <property type="molecule type" value="Genomic_DNA"/>
</dbReference>
<evidence type="ECO:0000259" key="1">
    <source>
        <dbReference type="Pfam" id="PF00961"/>
    </source>
</evidence>
<comment type="caution">
    <text evidence="2">The sequence shown here is derived from an EMBL/GenBank/DDBJ whole genome shotgun (WGS) entry which is preliminary data.</text>
</comment>
<dbReference type="InterPro" id="IPR004860">
    <property type="entry name" value="LAGLIDADG_dom"/>
</dbReference>